<dbReference type="GeneID" id="43578837"/>
<keyword evidence="3" id="KW-0813">Transport</keyword>
<dbReference type="OrthoDB" id="2020542at2759"/>
<evidence type="ECO:0000313" key="11">
    <source>
        <dbReference type="EMBL" id="VVT43495.1"/>
    </source>
</evidence>
<comment type="subcellular location">
    <subcellularLocation>
        <location evidence="1">Membrane</location>
        <topology evidence="1">Multi-pass membrane protein</topology>
    </subcellularLocation>
</comment>
<feature type="region of interest" description="Disordered" evidence="7">
    <location>
        <begin position="15"/>
        <end position="36"/>
    </location>
</feature>
<dbReference type="GO" id="GO:0006884">
    <property type="term" value="P:cell volume homeostasis"/>
    <property type="evidence" value="ECO:0007669"/>
    <property type="project" value="TreeGrafter"/>
</dbReference>
<keyword evidence="12" id="KW-1185">Reference proteome</keyword>
<dbReference type="RefSeq" id="XP_031850628.1">
    <property type="nucleotide sequence ID" value="XM_031994737.1"/>
</dbReference>
<name>A0A5E8B281_9ASCO</name>
<evidence type="ECO:0000259" key="10">
    <source>
        <dbReference type="Pfam" id="PF03522"/>
    </source>
</evidence>
<feature type="compositionally biased region" description="Low complexity" evidence="7">
    <location>
        <begin position="998"/>
        <end position="1018"/>
    </location>
</feature>
<feature type="compositionally biased region" description="Polar residues" evidence="7">
    <location>
        <begin position="960"/>
        <end position="970"/>
    </location>
</feature>
<accession>A0A5E8B281</accession>
<evidence type="ECO:0000256" key="5">
    <source>
        <dbReference type="ARBA" id="ARBA00022989"/>
    </source>
</evidence>
<keyword evidence="5 8" id="KW-1133">Transmembrane helix</keyword>
<evidence type="ECO:0000256" key="7">
    <source>
        <dbReference type="SAM" id="MobiDB-lite"/>
    </source>
</evidence>
<feature type="transmembrane region" description="Helical" evidence="8">
    <location>
        <begin position="405"/>
        <end position="426"/>
    </location>
</feature>
<evidence type="ECO:0000256" key="8">
    <source>
        <dbReference type="SAM" id="Phobius"/>
    </source>
</evidence>
<evidence type="ECO:0000256" key="2">
    <source>
        <dbReference type="ARBA" id="ARBA00010593"/>
    </source>
</evidence>
<dbReference type="GO" id="GO:0055064">
    <property type="term" value="P:chloride ion homeostasis"/>
    <property type="evidence" value="ECO:0007669"/>
    <property type="project" value="TreeGrafter"/>
</dbReference>
<evidence type="ECO:0000313" key="12">
    <source>
        <dbReference type="Proteomes" id="UP000398389"/>
    </source>
</evidence>
<feature type="transmembrane region" description="Helical" evidence="8">
    <location>
        <begin position="47"/>
        <end position="66"/>
    </location>
</feature>
<dbReference type="Gene3D" id="1.20.1740.10">
    <property type="entry name" value="Amino acid/polyamine transporter I"/>
    <property type="match status" value="1"/>
</dbReference>
<proteinExistence type="inferred from homology"/>
<feature type="compositionally biased region" description="Basic and acidic residues" evidence="7">
    <location>
        <begin position="15"/>
        <end position="29"/>
    </location>
</feature>
<feature type="compositionally biased region" description="Polar residues" evidence="7">
    <location>
        <begin position="1032"/>
        <end position="1054"/>
    </location>
</feature>
<dbReference type="InterPro" id="IPR004841">
    <property type="entry name" value="AA-permease/SLC12A_dom"/>
</dbReference>
<evidence type="ECO:0000256" key="4">
    <source>
        <dbReference type="ARBA" id="ARBA00022692"/>
    </source>
</evidence>
<dbReference type="GO" id="GO:0055075">
    <property type="term" value="P:potassium ion homeostasis"/>
    <property type="evidence" value="ECO:0007669"/>
    <property type="project" value="TreeGrafter"/>
</dbReference>
<dbReference type="Pfam" id="PF00324">
    <property type="entry name" value="AA_permease"/>
    <property type="match status" value="1"/>
</dbReference>
<feature type="domain" description="SLC12A transporter C-terminal" evidence="10">
    <location>
        <begin position="530"/>
        <end position="615"/>
    </location>
</feature>
<dbReference type="Proteomes" id="UP000398389">
    <property type="component" value="Unassembled WGS sequence"/>
</dbReference>
<feature type="transmembrane region" description="Helical" evidence="8">
    <location>
        <begin position="292"/>
        <end position="310"/>
    </location>
</feature>
<protein>
    <recommendedName>
        <fullName evidence="13">Amino acid permease/ SLC12A domain-containing protein</fullName>
    </recommendedName>
</protein>
<comment type="similarity">
    <text evidence="2">Belongs to the SLC12A transporter family.</text>
</comment>
<evidence type="ECO:0000256" key="3">
    <source>
        <dbReference type="ARBA" id="ARBA00022448"/>
    </source>
</evidence>
<dbReference type="EMBL" id="CABVLU010000001">
    <property type="protein sequence ID" value="VVT43495.1"/>
    <property type="molecule type" value="Genomic_DNA"/>
</dbReference>
<dbReference type="AlphaFoldDB" id="A0A5E8B281"/>
<dbReference type="FunFam" id="1.20.1740.10:FF:000013">
    <property type="entry name" value="Solute carrier family 12 member"/>
    <property type="match status" value="1"/>
</dbReference>
<dbReference type="PANTHER" id="PTHR11827:SF72">
    <property type="entry name" value="GH08340P"/>
    <property type="match status" value="1"/>
</dbReference>
<dbReference type="Pfam" id="PF03522">
    <property type="entry name" value="SLC12"/>
    <property type="match status" value="1"/>
</dbReference>
<feature type="transmembrane region" description="Helical" evidence="8">
    <location>
        <begin position="197"/>
        <end position="215"/>
    </location>
</feature>
<keyword evidence="6 8" id="KW-0472">Membrane</keyword>
<feature type="region of interest" description="Disordered" evidence="7">
    <location>
        <begin position="941"/>
        <end position="1164"/>
    </location>
</feature>
<evidence type="ECO:0000256" key="1">
    <source>
        <dbReference type="ARBA" id="ARBA00004141"/>
    </source>
</evidence>
<feature type="transmembrane region" description="Helical" evidence="8">
    <location>
        <begin position="330"/>
        <end position="350"/>
    </location>
</feature>
<feature type="domain" description="Amino acid permease/ SLC12A" evidence="9">
    <location>
        <begin position="47"/>
        <end position="518"/>
    </location>
</feature>
<dbReference type="InterPro" id="IPR018491">
    <property type="entry name" value="SLC12_C"/>
</dbReference>
<gene>
    <name evidence="11" type="ORF">SAPINGB_P000012</name>
</gene>
<feature type="transmembrane region" description="Helical" evidence="8">
    <location>
        <begin position="167"/>
        <end position="185"/>
    </location>
</feature>
<feature type="transmembrane region" description="Helical" evidence="8">
    <location>
        <begin position="463"/>
        <end position="481"/>
    </location>
</feature>
<keyword evidence="4 8" id="KW-0812">Transmembrane</keyword>
<feature type="transmembrane region" description="Helical" evidence="8">
    <location>
        <begin position="381"/>
        <end position="399"/>
    </location>
</feature>
<evidence type="ECO:0000259" key="9">
    <source>
        <dbReference type="Pfam" id="PF00324"/>
    </source>
</evidence>
<reference evidence="11 12" key="1">
    <citation type="submission" date="2019-09" db="EMBL/GenBank/DDBJ databases">
        <authorList>
            <person name="Brejova B."/>
        </authorList>
    </citation>
    <scope>NUCLEOTIDE SEQUENCE [LARGE SCALE GENOMIC DNA]</scope>
</reference>
<feature type="transmembrane region" description="Helical" evidence="8">
    <location>
        <begin position="73"/>
        <end position="98"/>
    </location>
</feature>
<dbReference type="GO" id="GO:0015379">
    <property type="term" value="F:potassium:chloride symporter activity"/>
    <property type="evidence" value="ECO:0007669"/>
    <property type="project" value="TreeGrafter"/>
</dbReference>
<dbReference type="InterPro" id="IPR004842">
    <property type="entry name" value="SLC12A_fam"/>
</dbReference>
<dbReference type="GO" id="GO:0005774">
    <property type="term" value="C:vacuolar membrane"/>
    <property type="evidence" value="ECO:0007669"/>
    <property type="project" value="TreeGrafter"/>
</dbReference>
<dbReference type="PANTHER" id="PTHR11827">
    <property type="entry name" value="SOLUTE CARRIER FAMILY 12, CATION COTRANSPORTERS"/>
    <property type="match status" value="1"/>
</dbReference>
<organism evidence="11 12">
    <name type="scientific">Magnusiomyces paraingens</name>
    <dbReference type="NCBI Taxonomy" id="2606893"/>
    <lineage>
        <taxon>Eukaryota</taxon>
        <taxon>Fungi</taxon>
        <taxon>Dikarya</taxon>
        <taxon>Ascomycota</taxon>
        <taxon>Saccharomycotina</taxon>
        <taxon>Dipodascomycetes</taxon>
        <taxon>Dipodascales</taxon>
        <taxon>Dipodascaceae</taxon>
        <taxon>Magnusiomyces</taxon>
    </lineage>
</organism>
<evidence type="ECO:0008006" key="13">
    <source>
        <dbReference type="Google" id="ProtNLM"/>
    </source>
</evidence>
<sequence>MAELEGRLYYGRTSGKSDTKHIHRTKEIDNNGQQEADSHKLGTFEGVFIPTTLNVLSILMFLRFGFILCQAGILGMFGLLLISYCIDLLTTLSVSAIATNGTVKGGGAYYMISRSLGPEFGGSIGLVFYIGQVLNAGMNVVGFCEPMLINFGAENGLTAKILPEGRYWMLFYSTILLLFCSGISLKQALFAKAGKILFVVLIFSTFTVPISAFFVKPFVDAKFGSYTGFSLSTIKENLFPLFKAVPGEGIMNFRLLFGIFFPSTAGIFAGASMSGDLKKPSVSIPEGTLRGLLLTFISYSLVIITMGSCISRDMLFRDVQVLQDVNINKYFIIMGEFSTSLFSAIVGIIGSAKQLQAVARDEVLPFTSIFATGTPGTDDPIAAVIFTYALAQVIIFFDVNQIATFITMAFLMTFIVTNLACFLLRIASAPNFRPSFRYFNSFTAAAGAGASIAAMFVADGVSASLMILVLIGLFITIHYISPPKPWGDVSQSLIYHQVRKYLLRLRQDHVKFWRPQILLLVDDPRSAWNLIAFCNNLKKGGLYILGHVLVTKDFQQSFDEIKKQQNAWIQLRDLSKVKAFVQIGAGPDVVWGARNVYLGSGLGGMKPNITVLGFFERRSTPGSENSKTVIPYDTLPTDNCRQESSITVSQWVNIIEDLLIMRANVAIAKGFHNLELPFTKKSNGKKFVPTKKYIDLYPIQMSAHIIDENGETSALTTNFDTYTLILQMGAILNTVPAWKQSYELRVIVFVEFEEDVEEERSRINVLLERLRIKAQVLVKCLSSGEFEAYEIIVRGRHDDKGNIEEVLSKLEWWQELQEARQEYEMTYGVNGDLSRLGAIPANRIDGIVNDNGSAVPQQISGTPSSPVPFSKILGQRQRRHTISSLQQMGISFSMHTNKLLKSQVKHATDFFRDEVDGYSSDSDSVVITDTGSLSSSMKDFLEANNNKSPSRRGSKSASSILDNGQGSTLNDRFPKGVKRSSSVVGSNNFKPDKTDTNGVPSASTSVGAVSSLSSGIAATNTLNREGYGSGSGYTSDASVSRSGTSTPSLSTNNSRKSKSRPNFTGLAIPHTTVEELDDGRPTIMFDKSSERKKKHEKRNVTFEAPPKETSPLVSAPSSSYNSVTPYDRGEAIQQEEATIGIDENEVPNEDAEDDDDDDDEDEDEATYLSFNHLPANAQHLILNNLMKETSNDTAVIFSTLPAPSLGTHLNDEDSNQYIESLEIWCKDLPPILLLHSQTITVTTAL</sequence>
<feature type="compositionally biased region" description="Acidic residues" evidence="7">
    <location>
        <begin position="1142"/>
        <end position="1164"/>
    </location>
</feature>
<dbReference type="GO" id="GO:0034486">
    <property type="term" value="P:vacuolar transmembrane transport"/>
    <property type="evidence" value="ECO:0007669"/>
    <property type="project" value="TreeGrafter"/>
</dbReference>
<evidence type="ECO:0000256" key="6">
    <source>
        <dbReference type="ARBA" id="ARBA00023136"/>
    </source>
</evidence>
<feature type="transmembrane region" description="Helical" evidence="8">
    <location>
        <begin position="251"/>
        <end position="271"/>
    </location>
</feature>
<feature type="transmembrane region" description="Helical" evidence="8">
    <location>
        <begin position="438"/>
        <end position="457"/>
    </location>
</feature>
<feature type="compositionally biased region" description="Polar residues" evidence="7">
    <location>
        <begin position="1111"/>
        <end position="1124"/>
    </location>
</feature>